<evidence type="ECO:0000256" key="1">
    <source>
        <dbReference type="ARBA" id="ARBA00005750"/>
    </source>
</evidence>
<dbReference type="EMBL" id="BMKR01000001">
    <property type="protein sequence ID" value="GGF59018.1"/>
    <property type="molecule type" value="Genomic_DNA"/>
</dbReference>
<evidence type="ECO:0000313" key="6">
    <source>
        <dbReference type="EMBL" id="GGF59018.1"/>
    </source>
</evidence>
<dbReference type="EC" id="3.1.3.48" evidence="5"/>
<proteinExistence type="inferred from homology"/>
<organism evidence="6 7">
    <name type="scientific">Paenibacillus albidus</name>
    <dbReference type="NCBI Taxonomy" id="2041023"/>
    <lineage>
        <taxon>Bacteria</taxon>
        <taxon>Bacillati</taxon>
        <taxon>Bacillota</taxon>
        <taxon>Bacilli</taxon>
        <taxon>Bacillales</taxon>
        <taxon>Paenibacillaceae</taxon>
        <taxon>Paenibacillus</taxon>
    </lineage>
</organism>
<evidence type="ECO:0000256" key="4">
    <source>
        <dbReference type="ARBA" id="ARBA00051722"/>
    </source>
</evidence>
<dbReference type="AlphaFoldDB" id="A0A917BWH6"/>
<dbReference type="PANTHER" id="PTHR39181:SF1">
    <property type="entry name" value="TYROSINE-PROTEIN PHOSPHATASE YWQE"/>
    <property type="match status" value="1"/>
</dbReference>
<accession>A0A917BWH6</accession>
<evidence type="ECO:0000256" key="3">
    <source>
        <dbReference type="ARBA" id="ARBA00022912"/>
    </source>
</evidence>
<gene>
    <name evidence="6" type="primary">epsC</name>
    <name evidence="6" type="ORF">GCM10010912_00230</name>
</gene>
<reference evidence="6" key="1">
    <citation type="journal article" date="2014" name="Int. J. Syst. Evol. Microbiol.">
        <title>Complete genome sequence of Corynebacterium casei LMG S-19264T (=DSM 44701T), isolated from a smear-ripened cheese.</title>
        <authorList>
            <consortium name="US DOE Joint Genome Institute (JGI-PGF)"/>
            <person name="Walter F."/>
            <person name="Albersmeier A."/>
            <person name="Kalinowski J."/>
            <person name="Ruckert C."/>
        </authorList>
    </citation>
    <scope>NUCLEOTIDE SEQUENCE</scope>
    <source>
        <strain evidence="6">CGMCC 1.16134</strain>
    </source>
</reference>
<dbReference type="GO" id="GO:0004725">
    <property type="term" value="F:protein tyrosine phosphatase activity"/>
    <property type="evidence" value="ECO:0007669"/>
    <property type="project" value="UniProtKB-UniRule"/>
</dbReference>
<sequence>MHMIDIHSHILPFMDDGAADWEAALAMAKDAHADGITTVIATPHHANGQYMNSGPGIRQAVELMNERLHQNNIPLQVLPGQEIRVYGDLLYDLEQGELLSLAGSRYMLLEMPSSRIPRNMAEVCHELVIQGFVPVIAHPERNAEVASDPSRLESLMELGVLGQVTAQSLAGAFGSKLQKLSLELCRRNLVHVIASDAHDCAHRPFGLSEAHAFLDKELGAEANDYFRRNAQHIVANSAIIPGDYTRVHTKRHKIFGFFSRKG</sequence>
<dbReference type="Gene3D" id="3.20.20.140">
    <property type="entry name" value="Metal-dependent hydrolases"/>
    <property type="match status" value="1"/>
</dbReference>
<dbReference type="GO" id="GO:0030145">
    <property type="term" value="F:manganese ion binding"/>
    <property type="evidence" value="ECO:0007669"/>
    <property type="project" value="UniProtKB-UniRule"/>
</dbReference>
<comment type="similarity">
    <text evidence="1 5">Belongs to the metallo-dependent hydrolases superfamily. CpsB/CapC family.</text>
</comment>
<dbReference type="PANTHER" id="PTHR39181">
    <property type="entry name" value="TYROSINE-PROTEIN PHOSPHATASE YWQE"/>
    <property type="match status" value="1"/>
</dbReference>
<dbReference type="InterPro" id="IPR016195">
    <property type="entry name" value="Pol/histidinol_Pase-like"/>
</dbReference>
<keyword evidence="2 5" id="KW-0378">Hydrolase</keyword>
<dbReference type="SUPFAM" id="SSF89550">
    <property type="entry name" value="PHP domain-like"/>
    <property type="match status" value="1"/>
</dbReference>
<keyword evidence="3 5" id="KW-0904">Protein phosphatase</keyword>
<dbReference type="Proteomes" id="UP000637643">
    <property type="component" value="Unassembled WGS sequence"/>
</dbReference>
<evidence type="ECO:0000313" key="7">
    <source>
        <dbReference type="Proteomes" id="UP000637643"/>
    </source>
</evidence>
<reference evidence="6" key="2">
    <citation type="submission" date="2020-09" db="EMBL/GenBank/DDBJ databases">
        <authorList>
            <person name="Sun Q."/>
            <person name="Zhou Y."/>
        </authorList>
    </citation>
    <scope>NUCLEOTIDE SEQUENCE</scope>
    <source>
        <strain evidence="6">CGMCC 1.16134</strain>
    </source>
</reference>
<evidence type="ECO:0000256" key="5">
    <source>
        <dbReference type="PIRNR" id="PIRNR016557"/>
    </source>
</evidence>
<comment type="caution">
    <text evidence="6">The sequence shown here is derived from an EMBL/GenBank/DDBJ whole genome shotgun (WGS) entry which is preliminary data.</text>
</comment>
<dbReference type="Pfam" id="PF19567">
    <property type="entry name" value="CpsB_CapC"/>
    <property type="match status" value="1"/>
</dbReference>
<keyword evidence="7" id="KW-1185">Reference proteome</keyword>
<dbReference type="InterPro" id="IPR016667">
    <property type="entry name" value="Caps_polysacc_synth_CpsB/CapC"/>
</dbReference>
<evidence type="ECO:0000256" key="2">
    <source>
        <dbReference type="ARBA" id="ARBA00022801"/>
    </source>
</evidence>
<dbReference type="PIRSF" id="PIRSF016557">
    <property type="entry name" value="Caps_synth_CpsB"/>
    <property type="match status" value="1"/>
</dbReference>
<protein>
    <recommendedName>
        <fullName evidence="5">Tyrosine-protein phosphatase</fullName>
        <ecNumber evidence="5">3.1.3.48</ecNumber>
    </recommendedName>
</protein>
<comment type="catalytic activity">
    <reaction evidence="4 5">
        <text>O-phospho-L-tyrosyl-[protein] + H2O = L-tyrosyl-[protein] + phosphate</text>
        <dbReference type="Rhea" id="RHEA:10684"/>
        <dbReference type="Rhea" id="RHEA-COMP:10136"/>
        <dbReference type="Rhea" id="RHEA-COMP:20101"/>
        <dbReference type="ChEBI" id="CHEBI:15377"/>
        <dbReference type="ChEBI" id="CHEBI:43474"/>
        <dbReference type="ChEBI" id="CHEBI:46858"/>
        <dbReference type="ChEBI" id="CHEBI:61978"/>
        <dbReference type="EC" id="3.1.3.48"/>
    </reaction>
</comment>
<name>A0A917BWH6_9BACL</name>